<dbReference type="EMBL" id="WEFP01000011">
    <property type="protein sequence ID" value="KAB7572238.1"/>
    <property type="molecule type" value="Genomic_DNA"/>
</dbReference>
<comment type="caution">
    <text evidence="1">The sequence shown here is derived from an EMBL/GenBank/DDBJ whole genome shotgun (WGS) entry which is preliminary data.</text>
</comment>
<dbReference type="RefSeq" id="WP_002302755.1">
    <property type="nucleotide sequence ID" value="NZ_BLAC01000001.1"/>
</dbReference>
<reference evidence="1 2" key="1">
    <citation type="submission" date="2019-10" db="EMBL/GenBank/DDBJ databases">
        <title>Evolutionary dynamics of vancomycin-resistant Enterococcus faecium during gastrointestinal tract colonization and bloodstream infection in immunocompromised pediatric patients.</title>
        <authorList>
            <person name="Chilambi G.S."/>
            <person name="Nordstrom H.R."/>
            <person name="Evans D.R."/>
            <person name="Ferrolino J."/>
            <person name="Hayden R.T."/>
            <person name="Maron G.M."/>
            <person name="Vo A.N."/>
            <person name="Gilmore M.S."/>
            <person name="Wolf J."/>
            <person name="Rosch J.W."/>
            <person name="Van Tyne D."/>
        </authorList>
    </citation>
    <scope>NUCLEOTIDE SEQUENCE [LARGE SCALE GENOMIC DNA]</scope>
    <source>
        <strain evidence="1 2">VRECG27</strain>
    </source>
</reference>
<name>A0A5M3VP62_ENTFC</name>
<sequence length="402" mass="45244">MTAEIGIMNKSGIVLASDSASTIGDSKVYNTAKKLFTLDSMHSVGIMIYGNAEFNGIPWEIIITQYKKSIGSSVFNTLEEYADNFIEFVKTASFIRSEQTEQEQMIGVFQKIISGLFESIEVDINFLISQGTQIDKDVLVKLLQTKMNTNLSQQSQTFILDIEKALFLSNYGEILKDILNSISTMEGVSEAISEEIQSYVYEIIIRDDVYSSPTGIVIAGYGRMDIFPKLYSYNMFGFVMNILKYSEYESAQIGNDNGSLRSTILPFAQSDVVNTVVQGVDPQITNYLSSQVDSFDDNGKNTYINIIKNISEFQQNQFIFPLLNMIALLPVEETAIIAETLLNLTSFKRKYTTSVETVGGPIDVLAITPNDGPIWIKRKHYFDIDNNIGYRLRKERANDYNN</sequence>
<protein>
    <submittedName>
        <fullName evidence="1">Uncharacterized protein</fullName>
    </submittedName>
</protein>
<organism evidence="1 2">
    <name type="scientific">Enterococcus faecium</name>
    <name type="common">Streptococcus faecium</name>
    <dbReference type="NCBI Taxonomy" id="1352"/>
    <lineage>
        <taxon>Bacteria</taxon>
        <taxon>Bacillati</taxon>
        <taxon>Bacillota</taxon>
        <taxon>Bacilli</taxon>
        <taxon>Lactobacillales</taxon>
        <taxon>Enterococcaceae</taxon>
        <taxon>Enterococcus</taxon>
    </lineage>
</organism>
<gene>
    <name evidence="1" type="ORF">GBM73_17380</name>
</gene>
<accession>A0A5M3VP62</accession>
<dbReference type="AlphaFoldDB" id="A0A5M3VP62"/>
<proteinExistence type="predicted"/>
<evidence type="ECO:0000313" key="1">
    <source>
        <dbReference type="EMBL" id="KAB7572238.1"/>
    </source>
</evidence>
<evidence type="ECO:0000313" key="2">
    <source>
        <dbReference type="Proteomes" id="UP000469871"/>
    </source>
</evidence>
<dbReference type="Proteomes" id="UP000469871">
    <property type="component" value="Unassembled WGS sequence"/>
</dbReference>